<keyword evidence="2" id="KW-0677">Repeat</keyword>
<dbReference type="InterPro" id="IPR001611">
    <property type="entry name" value="Leu-rich_rpt"/>
</dbReference>
<comment type="caution">
    <text evidence="3">The sequence shown here is derived from an EMBL/GenBank/DDBJ whole genome shotgun (WGS) entry which is preliminary data.</text>
</comment>
<dbReference type="InterPro" id="IPR050836">
    <property type="entry name" value="SDS22/Internalin_LRR"/>
</dbReference>
<dbReference type="EMBL" id="LAZR01004351">
    <property type="protein sequence ID" value="KKN09403.1"/>
    <property type="molecule type" value="Genomic_DNA"/>
</dbReference>
<dbReference type="PRINTS" id="PR00019">
    <property type="entry name" value="LEURICHRPT"/>
</dbReference>
<protein>
    <recommendedName>
        <fullName evidence="4">Leucine-rich repeat domain-containing protein</fullName>
    </recommendedName>
</protein>
<dbReference type="AlphaFoldDB" id="A0A0F9QW66"/>
<sequence>MNHVIYKGEKFKVSIIYQHYGLERTPLKHMELRNRDINSINEIEGLLELKRLQSLDLSYNNIADMSGLEELTNLKILYIGNRISEIKGLEKLTKLTHLWLGSEISEIKGLENLSNLLYLKLGRKISEINNLDNLTNLTGLDLSYNQISEIKGLGELRTLRRLGLSDNQITEIKGLNLLENIFDLDLSSNRISEIKELSHLRNLTILNLSFNEIQEIKRLESLKKIGNLRLSSNQITKIKGVNSLTGLQELDLSNNQITSVKKVDNLHGFVIDLYSNPIPQVEMERFRGYINGNFVVHSQSYGNQILILFNNSHEKIRDNSYDFSIYCRNIDGKPPNPNFGITFHLINPMGKALQPFQMSLHPSNLKNPEYDSKRAVKFHISIDLNTLYEEEGLWHYFFTLKDESNKDQLIYIPENGYILGPETSPPSRIAVFCSHSVSSIPGEYSGHISAGFIKNNYEFIADIFYWKDLKEMFLYLIPAQKIEGMGISNTVGIKKFKMKLAKPDSDYTDIVDFRCVINFENLGYKDAELGRFYHYYEGILKDGTKSYHYQQKSFYSKHEDSEFSDKEICEDFKEPFVASNHPQLVDYIFEDTKHLIYSPSCFLAEIEVLQKESKTEYQVKSDYTLRFEVLYSDSMECKPFDGYPRLIFRNKELDKKFEFIMFPNNVISIFTRNYSEVFDSYICDVNWANLPEGIWYFYFEAKNSKENQIKNLVGKEIFLRV</sequence>
<dbReference type="Pfam" id="PF12799">
    <property type="entry name" value="LRR_4"/>
    <property type="match status" value="3"/>
</dbReference>
<name>A0A0F9QW66_9ZZZZ</name>
<dbReference type="InterPro" id="IPR025875">
    <property type="entry name" value="Leu-rich_rpt_4"/>
</dbReference>
<keyword evidence="1" id="KW-0433">Leucine-rich repeat</keyword>
<dbReference type="PANTHER" id="PTHR46652:SF3">
    <property type="entry name" value="LEUCINE-RICH REPEAT-CONTAINING PROTEIN 9"/>
    <property type="match status" value="1"/>
</dbReference>
<evidence type="ECO:0000313" key="3">
    <source>
        <dbReference type="EMBL" id="KKN09403.1"/>
    </source>
</evidence>
<dbReference type="SMART" id="SM00365">
    <property type="entry name" value="LRR_SD22"/>
    <property type="match status" value="9"/>
</dbReference>
<accession>A0A0F9QW66</accession>
<dbReference type="SMART" id="SM00369">
    <property type="entry name" value="LRR_TYP"/>
    <property type="match status" value="5"/>
</dbReference>
<reference evidence="3" key="1">
    <citation type="journal article" date="2015" name="Nature">
        <title>Complex archaea that bridge the gap between prokaryotes and eukaryotes.</title>
        <authorList>
            <person name="Spang A."/>
            <person name="Saw J.H."/>
            <person name="Jorgensen S.L."/>
            <person name="Zaremba-Niedzwiedzka K."/>
            <person name="Martijn J."/>
            <person name="Lind A.E."/>
            <person name="van Eijk R."/>
            <person name="Schleper C."/>
            <person name="Guy L."/>
            <person name="Ettema T.J."/>
        </authorList>
    </citation>
    <scope>NUCLEOTIDE SEQUENCE</scope>
</reference>
<evidence type="ECO:0008006" key="4">
    <source>
        <dbReference type="Google" id="ProtNLM"/>
    </source>
</evidence>
<proteinExistence type="predicted"/>
<dbReference type="InterPro" id="IPR032675">
    <property type="entry name" value="LRR_dom_sf"/>
</dbReference>
<dbReference type="Pfam" id="PF13516">
    <property type="entry name" value="LRR_6"/>
    <property type="match status" value="1"/>
</dbReference>
<dbReference type="SUPFAM" id="SSF52058">
    <property type="entry name" value="L domain-like"/>
    <property type="match status" value="1"/>
</dbReference>
<gene>
    <name evidence="3" type="ORF">LCGC14_1046980</name>
</gene>
<evidence type="ECO:0000256" key="1">
    <source>
        <dbReference type="ARBA" id="ARBA00022614"/>
    </source>
</evidence>
<organism evidence="3">
    <name type="scientific">marine sediment metagenome</name>
    <dbReference type="NCBI Taxonomy" id="412755"/>
    <lineage>
        <taxon>unclassified sequences</taxon>
        <taxon>metagenomes</taxon>
        <taxon>ecological metagenomes</taxon>
    </lineage>
</organism>
<dbReference type="PROSITE" id="PS51450">
    <property type="entry name" value="LRR"/>
    <property type="match status" value="8"/>
</dbReference>
<dbReference type="PANTHER" id="PTHR46652">
    <property type="entry name" value="LEUCINE-RICH REPEAT AND IQ DOMAIN-CONTAINING PROTEIN 1-RELATED"/>
    <property type="match status" value="1"/>
</dbReference>
<evidence type="ECO:0000256" key="2">
    <source>
        <dbReference type="ARBA" id="ARBA00022737"/>
    </source>
</evidence>
<dbReference type="Gene3D" id="3.80.10.10">
    <property type="entry name" value="Ribonuclease Inhibitor"/>
    <property type="match status" value="1"/>
</dbReference>
<dbReference type="InterPro" id="IPR003591">
    <property type="entry name" value="Leu-rich_rpt_typical-subtyp"/>
</dbReference>